<dbReference type="Proteomes" id="UP000548632">
    <property type="component" value="Unassembled WGS sequence"/>
</dbReference>
<gene>
    <name evidence="6" type="ORF">HUK38_02715</name>
</gene>
<name>A0A839HFG0_9GAMM</name>
<dbReference type="PANTHER" id="PTHR36926">
    <property type="entry name" value="COLICIN V PRODUCTION PROTEIN"/>
    <property type="match status" value="1"/>
</dbReference>
<dbReference type="EMBL" id="JABVCQ010000004">
    <property type="protein sequence ID" value="MBB1125142.1"/>
    <property type="molecule type" value="Genomic_DNA"/>
</dbReference>
<comment type="caution">
    <text evidence="6">The sequence shown here is derived from an EMBL/GenBank/DDBJ whole genome shotgun (WGS) entry which is preliminary data.</text>
</comment>
<evidence type="ECO:0000256" key="2">
    <source>
        <dbReference type="ARBA" id="ARBA00022692"/>
    </source>
</evidence>
<evidence type="ECO:0000256" key="3">
    <source>
        <dbReference type="ARBA" id="ARBA00022989"/>
    </source>
</evidence>
<dbReference type="AlphaFoldDB" id="A0A839HFG0"/>
<feature type="transmembrane region" description="Helical" evidence="5">
    <location>
        <begin position="6"/>
        <end position="21"/>
    </location>
</feature>
<evidence type="ECO:0000256" key="1">
    <source>
        <dbReference type="ARBA" id="ARBA00004141"/>
    </source>
</evidence>
<comment type="subcellular location">
    <subcellularLocation>
        <location evidence="1">Membrane</location>
        <topology evidence="1">Multi-pass membrane protein</topology>
    </subcellularLocation>
</comment>
<dbReference type="InterPro" id="IPR052719">
    <property type="entry name" value="CvpA-like"/>
</dbReference>
<organism evidence="6 7">
    <name type="scientific">Thiospirillum jenense</name>
    <dbReference type="NCBI Taxonomy" id="1653858"/>
    <lineage>
        <taxon>Bacteria</taxon>
        <taxon>Pseudomonadati</taxon>
        <taxon>Pseudomonadota</taxon>
        <taxon>Gammaproteobacteria</taxon>
        <taxon>Chromatiales</taxon>
        <taxon>Chromatiaceae</taxon>
        <taxon>Thiospirillum</taxon>
    </lineage>
</organism>
<evidence type="ECO:0000256" key="5">
    <source>
        <dbReference type="SAM" id="Phobius"/>
    </source>
</evidence>
<dbReference type="GO" id="GO:0009403">
    <property type="term" value="P:toxin biosynthetic process"/>
    <property type="evidence" value="ECO:0007669"/>
    <property type="project" value="InterPro"/>
</dbReference>
<evidence type="ECO:0000313" key="6">
    <source>
        <dbReference type="EMBL" id="MBB1125142.1"/>
    </source>
</evidence>
<feature type="transmembrane region" description="Helical" evidence="5">
    <location>
        <begin position="28"/>
        <end position="45"/>
    </location>
</feature>
<feature type="transmembrane region" description="Helical" evidence="5">
    <location>
        <begin position="65"/>
        <end position="88"/>
    </location>
</feature>
<keyword evidence="7" id="KW-1185">Reference proteome</keyword>
<accession>A0A839HFG0</accession>
<protein>
    <submittedName>
        <fullName evidence="6">CvpA family protein</fullName>
    </submittedName>
</protein>
<evidence type="ECO:0000313" key="7">
    <source>
        <dbReference type="Proteomes" id="UP000548632"/>
    </source>
</evidence>
<keyword evidence="4 5" id="KW-0472">Membrane</keyword>
<keyword evidence="2 5" id="KW-0812">Transmembrane</keyword>
<dbReference type="InterPro" id="IPR003825">
    <property type="entry name" value="Colicin-V_CvpA"/>
</dbReference>
<sequence>MIWVDYLLLGIILLSALIGLGRGFIREIIALVIWAVAIFIAWQFAQPTAGLLTNWVSTPSLRVGIAALLLVITVLLIGAIVAHLLTMLVERTGLTGTDRLLGFVFGAARGAVVCALLVFLASVTPLTQDPWWQQSQLIGHFQHLASQLQAMIPPDWATQLKSL</sequence>
<reference evidence="6 7" key="1">
    <citation type="journal article" date="2020" name="Arch. Microbiol.">
        <title>The genome sequence of the giant phototrophic gammaproteobacterium Thiospirillum jenense gives insight into its physiological properties and phylogenetic relationships.</title>
        <authorList>
            <person name="Imhoff J.F."/>
            <person name="Meyer T.E."/>
            <person name="Kyndt J.A."/>
        </authorList>
    </citation>
    <scope>NUCLEOTIDE SEQUENCE [LARGE SCALE GENOMIC DNA]</scope>
    <source>
        <strain evidence="6 7">DSM 216</strain>
    </source>
</reference>
<dbReference type="PANTHER" id="PTHR36926:SF1">
    <property type="entry name" value="COLICIN V PRODUCTION PROTEIN"/>
    <property type="match status" value="1"/>
</dbReference>
<feature type="transmembrane region" description="Helical" evidence="5">
    <location>
        <begin position="100"/>
        <end position="123"/>
    </location>
</feature>
<dbReference type="Pfam" id="PF02674">
    <property type="entry name" value="Colicin_V"/>
    <property type="match status" value="1"/>
</dbReference>
<dbReference type="GO" id="GO:0016020">
    <property type="term" value="C:membrane"/>
    <property type="evidence" value="ECO:0007669"/>
    <property type="project" value="UniProtKB-SubCell"/>
</dbReference>
<evidence type="ECO:0000256" key="4">
    <source>
        <dbReference type="ARBA" id="ARBA00023136"/>
    </source>
</evidence>
<keyword evidence="3 5" id="KW-1133">Transmembrane helix</keyword>
<proteinExistence type="predicted"/>